<dbReference type="AlphaFoldDB" id="A0A2P5CXW5"/>
<protein>
    <submittedName>
        <fullName evidence="2">Uncharacterized protein</fullName>
    </submittedName>
</protein>
<dbReference type="OrthoDB" id="10462653at2759"/>
<feature type="region of interest" description="Disordered" evidence="1">
    <location>
        <begin position="1"/>
        <end position="20"/>
    </location>
</feature>
<reference evidence="3" key="1">
    <citation type="submission" date="2016-06" db="EMBL/GenBank/DDBJ databases">
        <title>Parallel loss of symbiosis genes in relatives of nitrogen-fixing non-legume Parasponia.</title>
        <authorList>
            <person name="Van Velzen R."/>
            <person name="Holmer R."/>
            <person name="Bu F."/>
            <person name="Rutten L."/>
            <person name="Van Zeijl A."/>
            <person name="Liu W."/>
            <person name="Santuari L."/>
            <person name="Cao Q."/>
            <person name="Sharma T."/>
            <person name="Shen D."/>
            <person name="Roswanjaya Y."/>
            <person name="Wardhani T."/>
            <person name="Kalhor M.S."/>
            <person name="Jansen J."/>
            <person name="Van den Hoogen J."/>
            <person name="Gungor B."/>
            <person name="Hartog M."/>
            <person name="Hontelez J."/>
            <person name="Verver J."/>
            <person name="Yang W.-C."/>
            <person name="Schijlen E."/>
            <person name="Repin R."/>
            <person name="Schilthuizen M."/>
            <person name="Schranz E."/>
            <person name="Heidstra R."/>
            <person name="Miyata K."/>
            <person name="Fedorova E."/>
            <person name="Kohlen W."/>
            <person name="Bisseling T."/>
            <person name="Smit S."/>
            <person name="Geurts R."/>
        </authorList>
    </citation>
    <scope>NUCLEOTIDE SEQUENCE [LARGE SCALE GENOMIC DNA]</scope>
    <source>
        <strain evidence="3">cv. WU1-14</strain>
    </source>
</reference>
<dbReference type="Proteomes" id="UP000237105">
    <property type="component" value="Unassembled WGS sequence"/>
</dbReference>
<keyword evidence="3" id="KW-1185">Reference proteome</keyword>
<proteinExistence type="predicted"/>
<gene>
    <name evidence="2" type="ORF">PanWU01x14_113600</name>
</gene>
<organism evidence="2 3">
    <name type="scientific">Parasponia andersonii</name>
    <name type="common">Sponia andersonii</name>
    <dbReference type="NCBI Taxonomy" id="3476"/>
    <lineage>
        <taxon>Eukaryota</taxon>
        <taxon>Viridiplantae</taxon>
        <taxon>Streptophyta</taxon>
        <taxon>Embryophyta</taxon>
        <taxon>Tracheophyta</taxon>
        <taxon>Spermatophyta</taxon>
        <taxon>Magnoliopsida</taxon>
        <taxon>eudicotyledons</taxon>
        <taxon>Gunneridae</taxon>
        <taxon>Pentapetalae</taxon>
        <taxon>rosids</taxon>
        <taxon>fabids</taxon>
        <taxon>Rosales</taxon>
        <taxon>Cannabaceae</taxon>
        <taxon>Parasponia</taxon>
    </lineage>
</organism>
<evidence type="ECO:0000313" key="2">
    <source>
        <dbReference type="EMBL" id="PON65871.1"/>
    </source>
</evidence>
<evidence type="ECO:0000313" key="3">
    <source>
        <dbReference type="Proteomes" id="UP000237105"/>
    </source>
</evidence>
<sequence length="75" mass="8514">MSSSLSIRRSQLPSRCPRRRSITRRKEDEWVCRVRVVSKDSFELLEGVMSFFLVNKTDNSSFILASKSGGCNLSA</sequence>
<name>A0A2P5CXW5_PARAD</name>
<accession>A0A2P5CXW5</accession>
<comment type="caution">
    <text evidence="2">The sequence shown here is derived from an EMBL/GenBank/DDBJ whole genome shotgun (WGS) entry which is preliminary data.</text>
</comment>
<dbReference type="EMBL" id="JXTB01000084">
    <property type="protein sequence ID" value="PON65871.1"/>
    <property type="molecule type" value="Genomic_DNA"/>
</dbReference>
<feature type="compositionally biased region" description="Polar residues" evidence="1">
    <location>
        <begin position="1"/>
        <end position="12"/>
    </location>
</feature>
<evidence type="ECO:0000256" key="1">
    <source>
        <dbReference type="SAM" id="MobiDB-lite"/>
    </source>
</evidence>